<evidence type="ECO:0000313" key="2">
    <source>
        <dbReference type="Proteomes" id="UP001151760"/>
    </source>
</evidence>
<gene>
    <name evidence="1" type="ORF">Tco_0894740</name>
</gene>
<reference evidence="1" key="2">
    <citation type="submission" date="2022-01" db="EMBL/GenBank/DDBJ databases">
        <authorList>
            <person name="Yamashiro T."/>
            <person name="Shiraishi A."/>
            <person name="Satake H."/>
            <person name="Nakayama K."/>
        </authorList>
    </citation>
    <scope>NUCLEOTIDE SEQUENCE</scope>
</reference>
<dbReference type="Proteomes" id="UP001151760">
    <property type="component" value="Unassembled WGS sequence"/>
</dbReference>
<proteinExistence type="predicted"/>
<dbReference type="EMBL" id="BQNB010014164">
    <property type="protein sequence ID" value="GJT24803.1"/>
    <property type="molecule type" value="Genomic_DNA"/>
</dbReference>
<sequence length="196" mass="22001">MLAIPHLSQVSSMAKIDSKEAQMKSKAGICFGFTSHNKHTSFLLSKEAQAAKNIDTEALPLVAFITGLSLVPSCLALVLDSRVSLVLVHKVARDSKLIVAFDEVHCYILNQDLRAGKILGIDFFDDLPEMLNDDERRRPIHRRHGNPPPHLEFGLLTGKASFIPLRPIDEVLGNDNRRNCMNWARFDEELKKKKGF</sequence>
<comment type="caution">
    <text evidence="1">The sequence shown here is derived from an EMBL/GenBank/DDBJ whole genome shotgun (WGS) entry which is preliminary data.</text>
</comment>
<accession>A0ABQ5CDU9</accession>
<keyword evidence="2" id="KW-1185">Reference proteome</keyword>
<protein>
    <submittedName>
        <fullName evidence="1">Uncharacterized protein</fullName>
    </submittedName>
</protein>
<organism evidence="1 2">
    <name type="scientific">Tanacetum coccineum</name>
    <dbReference type="NCBI Taxonomy" id="301880"/>
    <lineage>
        <taxon>Eukaryota</taxon>
        <taxon>Viridiplantae</taxon>
        <taxon>Streptophyta</taxon>
        <taxon>Embryophyta</taxon>
        <taxon>Tracheophyta</taxon>
        <taxon>Spermatophyta</taxon>
        <taxon>Magnoliopsida</taxon>
        <taxon>eudicotyledons</taxon>
        <taxon>Gunneridae</taxon>
        <taxon>Pentapetalae</taxon>
        <taxon>asterids</taxon>
        <taxon>campanulids</taxon>
        <taxon>Asterales</taxon>
        <taxon>Asteraceae</taxon>
        <taxon>Asteroideae</taxon>
        <taxon>Anthemideae</taxon>
        <taxon>Anthemidinae</taxon>
        <taxon>Tanacetum</taxon>
    </lineage>
</organism>
<name>A0ABQ5CDU9_9ASTR</name>
<reference evidence="1" key="1">
    <citation type="journal article" date="2022" name="Int. J. Mol. Sci.">
        <title>Draft Genome of Tanacetum Coccineum: Genomic Comparison of Closely Related Tanacetum-Family Plants.</title>
        <authorList>
            <person name="Yamashiro T."/>
            <person name="Shiraishi A."/>
            <person name="Nakayama K."/>
            <person name="Satake H."/>
        </authorList>
    </citation>
    <scope>NUCLEOTIDE SEQUENCE</scope>
</reference>
<evidence type="ECO:0000313" key="1">
    <source>
        <dbReference type="EMBL" id="GJT24803.1"/>
    </source>
</evidence>